<reference evidence="2 3" key="1">
    <citation type="submission" date="2015-08" db="EMBL/GenBank/DDBJ databases">
        <title>The complete genome sequence of Bacillus beveridgei MLTeJB.</title>
        <authorList>
            <person name="Hanson T.E."/>
            <person name="Mesa C."/>
            <person name="Basesman S.M."/>
            <person name="Oremland R.S."/>
        </authorList>
    </citation>
    <scope>NUCLEOTIDE SEQUENCE [LARGE SCALE GENOMIC DNA]</scope>
    <source>
        <strain evidence="2 3">MLTeJB</strain>
    </source>
</reference>
<dbReference type="CDD" id="cd02440">
    <property type="entry name" value="AdoMet_MTases"/>
    <property type="match status" value="1"/>
</dbReference>
<dbReference type="OrthoDB" id="43862at2"/>
<dbReference type="Proteomes" id="UP000094463">
    <property type="component" value="Chromosome"/>
</dbReference>
<dbReference type="GO" id="GO:0032259">
    <property type="term" value="P:methylation"/>
    <property type="evidence" value="ECO:0007669"/>
    <property type="project" value="UniProtKB-KW"/>
</dbReference>
<dbReference type="EMBL" id="CP012502">
    <property type="protein sequence ID" value="AOM84300.1"/>
    <property type="molecule type" value="Genomic_DNA"/>
</dbReference>
<sequence length="191" mass="21985">MPTLETKAKELIFNTLSQPWAKSKHRRVVYHLNANDRILDIGAGKGALSWMLLAQGFDVTPVDVKNLSYTDKIEPVLYDGQRLPFPDNSKDVGLLLTVLHHTPDPDALIKEALRVCDRLIIMEDVYSGPVQKYATWFTDSLFNLEFKGHPHTNKNNFGWLKTFADLDLRVLHIEKEPVLRFFEQVTYYVSK</sequence>
<evidence type="ECO:0000259" key="1">
    <source>
        <dbReference type="Pfam" id="PF08241"/>
    </source>
</evidence>
<dbReference type="AlphaFoldDB" id="A0A1D7QZC9"/>
<dbReference type="InterPro" id="IPR029063">
    <property type="entry name" value="SAM-dependent_MTases_sf"/>
</dbReference>
<dbReference type="Pfam" id="PF08241">
    <property type="entry name" value="Methyltransf_11"/>
    <property type="match status" value="1"/>
</dbReference>
<dbReference type="STRING" id="632773.BBEV_2980"/>
<evidence type="ECO:0000313" key="3">
    <source>
        <dbReference type="Proteomes" id="UP000094463"/>
    </source>
</evidence>
<gene>
    <name evidence="2" type="ORF">BBEV_2980</name>
</gene>
<dbReference type="InterPro" id="IPR013216">
    <property type="entry name" value="Methyltransf_11"/>
</dbReference>
<dbReference type="Gene3D" id="3.40.50.150">
    <property type="entry name" value="Vaccinia Virus protein VP39"/>
    <property type="match status" value="1"/>
</dbReference>
<keyword evidence="2" id="KW-0808">Transferase</keyword>
<evidence type="ECO:0000313" key="2">
    <source>
        <dbReference type="EMBL" id="AOM84300.1"/>
    </source>
</evidence>
<keyword evidence="3" id="KW-1185">Reference proteome</keyword>
<organism evidence="2 3">
    <name type="scientific">Salisediminibacterium beveridgei</name>
    <dbReference type="NCBI Taxonomy" id="632773"/>
    <lineage>
        <taxon>Bacteria</taxon>
        <taxon>Bacillati</taxon>
        <taxon>Bacillota</taxon>
        <taxon>Bacilli</taxon>
        <taxon>Bacillales</taxon>
        <taxon>Bacillaceae</taxon>
        <taxon>Salisediminibacterium</taxon>
    </lineage>
</organism>
<proteinExistence type="predicted"/>
<accession>A0A1D7QZC9</accession>
<keyword evidence="2" id="KW-0489">Methyltransferase</keyword>
<dbReference type="SUPFAM" id="SSF53335">
    <property type="entry name" value="S-adenosyl-L-methionine-dependent methyltransferases"/>
    <property type="match status" value="1"/>
</dbReference>
<dbReference type="KEGG" id="bbev:BBEV_2980"/>
<dbReference type="GO" id="GO:0008757">
    <property type="term" value="F:S-adenosylmethionine-dependent methyltransferase activity"/>
    <property type="evidence" value="ECO:0007669"/>
    <property type="project" value="InterPro"/>
</dbReference>
<dbReference type="RefSeq" id="WP_069366189.1">
    <property type="nucleotide sequence ID" value="NZ_CP012502.1"/>
</dbReference>
<feature type="domain" description="Methyltransferase type 11" evidence="1">
    <location>
        <begin position="39"/>
        <end position="116"/>
    </location>
</feature>
<protein>
    <submittedName>
        <fullName evidence="2">Methyltransferase Type</fullName>
    </submittedName>
</protein>
<name>A0A1D7QZC9_9BACI</name>